<evidence type="ECO:0000256" key="4">
    <source>
        <dbReference type="ARBA" id="ARBA00022692"/>
    </source>
</evidence>
<feature type="transmembrane region" description="Helical" evidence="7">
    <location>
        <begin position="161"/>
        <end position="180"/>
    </location>
</feature>
<keyword evidence="9" id="KW-0808">Transferase</keyword>
<feature type="transmembrane region" description="Helical" evidence="7">
    <location>
        <begin position="137"/>
        <end position="154"/>
    </location>
</feature>
<evidence type="ECO:0000256" key="5">
    <source>
        <dbReference type="ARBA" id="ARBA00022989"/>
    </source>
</evidence>
<evidence type="ECO:0000313" key="9">
    <source>
        <dbReference type="EMBL" id="WZN41464.1"/>
    </source>
</evidence>
<dbReference type="PANTHER" id="PTHR40074:SF2">
    <property type="entry name" value="O-ACETYLTRANSFERASE WECH"/>
    <property type="match status" value="1"/>
</dbReference>
<keyword evidence="10" id="KW-1185">Reference proteome</keyword>
<evidence type="ECO:0000256" key="2">
    <source>
        <dbReference type="ARBA" id="ARBA00007400"/>
    </source>
</evidence>
<keyword evidence="3" id="KW-1003">Cell membrane</keyword>
<feature type="transmembrane region" description="Helical" evidence="7">
    <location>
        <begin position="186"/>
        <end position="205"/>
    </location>
</feature>
<accession>A0ABZ2YRK5</accession>
<sequence length="366" mass="41894">MTQALTGSAKGNRLAWIDYARGIAIILVLYRHIFEGITRSGVDAAEYQWLENANIIFYSFRMPLFFILSGIFIAKSLAKRDLGGLIRNKFSILLYPYLLWSFIQITIQFALSGYVNADRSWADYGYVFLYPRRIDQFWYLYALFNVTVLYIIARERLKMKVGAQLALGAVLYMLSSYVSVHKIDLGFLYDICHYYVFFAIGELVADKMLDQTKYPLYSSWKVFLVMLPVFVIGQWYFLQANLEHGSTLYVEEYQPILFAVIALTGCASMLSLSFLLQRYDALKPLKIAGYHSLYIYVSHVLVASAARMVLVKIFGVTSVPVLLAICLPLAVVVPILLYKFAMRIGAWWLYSLERPALKPAASLKMK</sequence>
<feature type="transmembrane region" description="Helical" evidence="7">
    <location>
        <begin position="316"/>
        <end position="338"/>
    </location>
</feature>
<evidence type="ECO:0000256" key="3">
    <source>
        <dbReference type="ARBA" id="ARBA00022475"/>
    </source>
</evidence>
<protein>
    <submittedName>
        <fullName evidence="9">Acyltransferase</fullName>
        <ecNumber evidence="9">2.3.1.-</ecNumber>
    </submittedName>
</protein>
<proteinExistence type="inferred from homology"/>
<reference evidence="10" key="1">
    <citation type="submission" date="2024-03" db="EMBL/GenBank/DDBJ databases">
        <title>Chitinophaga horti sp. nov., isolated from garden soil.</title>
        <authorList>
            <person name="Lee D.S."/>
            <person name="Han D.M."/>
            <person name="Baek J.H."/>
            <person name="Choi D.G."/>
            <person name="Jeon J.H."/>
            <person name="Jeon C.O."/>
        </authorList>
    </citation>
    <scope>NUCLEOTIDE SEQUENCE [LARGE SCALE GENOMIC DNA]</scope>
    <source>
        <strain evidence="10">GPA1</strain>
    </source>
</reference>
<dbReference type="RefSeq" id="WP_341836313.1">
    <property type="nucleotide sequence ID" value="NZ_CP149822.1"/>
</dbReference>
<feature type="transmembrane region" description="Helical" evidence="7">
    <location>
        <begin position="288"/>
        <end position="310"/>
    </location>
</feature>
<dbReference type="Pfam" id="PF01757">
    <property type="entry name" value="Acyl_transf_3"/>
    <property type="match status" value="1"/>
</dbReference>
<dbReference type="PANTHER" id="PTHR40074">
    <property type="entry name" value="O-ACETYLTRANSFERASE WECH"/>
    <property type="match status" value="1"/>
</dbReference>
<dbReference type="GO" id="GO:0016746">
    <property type="term" value="F:acyltransferase activity"/>
    <property type="evidence" value="ECO:0007669"/>
    <property type="project" value="UniProtKB-KW"/>
</dbReference>
<keyword evidence="4 7" id="KW-0812">Transmembrane</keyword>
<keyword evidence="9" id="KW-0012">Acyltransferase</keyword>
<evidence type="ECO:0000256" key="7">
    <source>
        <dbReference type="SAM" id="Phobius"/>
    </source>
</evidence>
<feature type="domain" description="Acyltransferase 3" evidence="8">
    <location>
        <begin position="15"/>
        <end position="338"/>
    </location>
</feature>
<evidence type="ECO:0000256" key="1">
    <source>
        <dbReference type="ARBA" id="ARBA00004651"/>
    </source>
</evidence>
<dbReference type="InterPro" id="IPR002656">
    <property type="entry name" value="Acyl_transf_3_dom"/>
</dbReference>
<dbReference type="EMBL" id="CP149822">
    <property type="protein sequence ID" value="WZN41464.1"/>
    <property type="molecule type" value="Genomic_DNA"/>
</dbReference>
<name>A0ABZ2YRK5_9BACT</name>
<comment type="similarity">
    <text evidence="2">Belongs to the acyltransferase 3 family.</text>
</comment>
<feature type="transmembrane region" description="Helical" evidence="7">
    <location>
        <begin position="55"/>
        <end position="74"/>
    </location>
</feature>
<evidence type="ECO:0000256" key="6">
    <source>
        <dbReference type="ARBA" id="ARBA00023136"/>
    </source>
</evidence>
<keyword evidence="5 7" id="KW-1133">Transmembrane helix</keyword>
<organism evidence="9 10">
    <name type="scientific">Chitinophaga pollutisoli</name>
    <dbReference type="NCBI Taxonomy" id="3133966"/>
    <lineage>
        <taxon>Bacteria</taxon>
        <taxon>Pseudomonadati</taxon>
        <taxon>Bacteroidota</taxon>
        <taxon>Chitinophagia</taxon>
        <taxon>Chitinophagales</taxon>
        <taxon>Chitinophagaceae</taxon>
        <taxon>Chitinophaga</taxon>
    </lineage>
</organism>
<evidence type="ECO:0000313" key="10">
    <source>
        <dbReference type="Proteomes" id="UP001485459"/>
    </source>
</evidence>
<keyword evidence="6 7" id="KW-0472">Membrane</keyword>
<feature type="transmembrane region" description="Helical" evidence="7">
    <location>
        <begin position="94"/>
        <end position="117"/>
    </location>
</feature>
<comment type="subcellular location">
    <subcellularLocation>
        <location evidence="1">Cell membrane</location>
        <topology evidence="1">Multi-pass membrane protein</topology>
    </subcellularLocation>
</comment>
<evidence type="ECO:0000259" key="8">
    <source>
        <dbReference type="Pfam" id="PF01757"/>
    </source>
</evidence>
<dbReference type="Proteomes" id="UP001485459">
    <property type="component" value="Chromosome"/>
</dbReference>
<dbReference type="EC" id="2.3.1.-" evidence="9"/>
<feature type="transmembrane region" description="Helical" evidence="7">
    <location>
        <begin position="256"/>
        <end position="276"/>
    </location>
</feature>
<feature type="transmembrane region" description="Helical" evidence="7">
    <location>
        <begin position="217"/>
        <end position="236"/>
    </location>
</feature>
<gene>
    <name evidence="9" type="ORF">WJU16_00230</name>
</gene>